<dbReference type="InterPro" id="IPR042047">
    <property type="entry name" value="SleB_dom1"/>
</dbReference>
<dbReference type="PROSITE" id="PS51782">
    <property type="entry name" value="LYSM"/>
    <property type="match status" value="1"/>
</dbReference>
<dbReference type="PANTHER" id="PTHR33734">
    <property type="entry name" value="LYSM DOMAIN-CONTAINING GPI-ANCHORED PROTEIN 2"/>
    <property type="match status" value="1"/>
</dbReference>
<dbReference type="InterPro" id="IPR018392">
    <property type="entry name" value="LysM"/>
</dbReference>
<protein>
    <submittedName>
        <fullName evidence="4">LysM peptidoglycan-binding domain-containing protein</fullName>
    </submittedName>
</protein>
<evidence type="ECO:0000256" key="1">
    <source>
        <dbReference type="SAM" id="MobiDB-lite"/>
    </source>
</evidence>
<dbReference type="Proteomes" id="UP001162261">
    <property type="component" value="Unassembled WGS sequence"/>
</dbReference>
<dbReference type="Proteomes" id="UP000277537">
    <property type="component" value="Unassembled WGS sequence"/>
</dbReference>
<feature type="domain" description="LysM" evidence="2">
    <location>
        <begin position="110"/>
        <end position="154"/>
    </location>
</feature>
<evidence type="ECO:0000259" key="2">
    <source>
        <dbReference type="PROSITE" id="PS51782"/>
    </source>
</evidence>
<sequence>MNKKSLVTIQILDLFGSPIPKVQYKVTNQRTGQVIAAGATNSKGCIVEISRDKGTALDVHVKSMFDGLMLKVQSFVMSRDRMIVKITSPKVLLNLTTFTNQGSNGEYKRKTHVVKKGETLFDIAQKNNTTVRALERLNKIDDPNKIYIGQVIKLEVNIPAAGNHVHQQKAKSATQPKNQSSPSTTSKISQRQKAKKPSQASPQKKQGDGLFSGNLGNEILNKVNELYEEGKNILNETVNLGSKIPTVEDRSQESGTPKTNTENLCKTNPQCISSGKSELIREINIRLAGFGGALPTDEFTNLTAACIRQFQRDYMGVIETGKICGSVLSALDKFYYEYPIASFMAKASCPCGECLGYGNNIRGVKSGLNTANEYPGLHRSLIWVLKALSFYLKNDFKSENIEVAYIESGYRCIESNKQKKRTSVNHMGLALDIHFNKNGVRTTAPQDMNKIRKRILVAKMNASEQRQDDKIYMEPEKFNDGSSGASTWVHYDVTKFSMVARNEIYFKKTVKDLNGELFSVLLKEINKQSLLSCSGIIFKNEAPKSNILESELILSNQDIIDIMKVTETEVIKFKNENNFKQQAAGVVDTILNRTKSGVWGGTVRNVVNAHRQFSKITGPKSLEPYGSVQNMPMSAVSSRIKNFVNSYLIERANGRPSIVGGHLNYANKYYSDEYNRKAWVNVFHDKAVRDGLIFGHGKAIHAHGTVSELEDSIPKPFKLRLPDNFKGI</sequence>
<dbReference type="Gene3D" id="1.10.10.2520">
    <property type="entry name" value="Cell wall hydrolase SleB, domain 1"/>
    <property type="match status" value="1"/>
</dbReference>
<dbReference type="InterPro" id="IPR036779">
    <property type="entry name" value="LysM_dom_sf"/>
</dbReference>
<comment type="caution">
    <text evidence="4">The sequence shown here is derived from an EMBL/GenBank/DDBJ whole genome shotgun (WGS) entry which is preliminary data.</text>
</comment>
<dbReference type="Pfam" id="PF01476">
    <property type="entry name" value="LysM"/>
    <property type="match status" value="1"/>
</dbReference>
<dbReference type="Gene3D" id="3.10.350.10">
    <property type="entry name" value="LysM domain"/>
    <property type="match status" value="1"/>
</dbReference>
<organism evidence="4 5">
    <name type="scientific">Acinetobacter johnsonii</name>
    <dbReference type="NCBI Taxonomy" id="40214"/>
    <lineage>
        <taxon>Bacteria</taxon>
        <taxon>Pseudomonadati</taxon>
        <taxon>Pseudomonadota</taxon>
        <taxon>Gammaproteobacteria</taxon>
        <taxon>Moraxellales</taxon>
        <taxon>Moraxellaceae</taxon>
        <taxon>Acinetobacter</taxon>
    </lineage>
</organism>
<dbReference type="SUPFAM" id="SSF54106">
    <property type="entry name" value="LysM domain"/>
    <property type="match status" value="1"/>
</dbReference>
<evidence type="ECO:0000313" key="5">
    <source>
        <dbReference type="Proteomes" id="UP000277537"/>
    </source>
</evidence>
<feature type="region of interest" description="Disordered" evidence="1">
    <location>
        <begin position="164"/>
        <end position="212"/>
    </location>
</feature>
<dbReference type="CDD" id="cd00118">
    <property type="entry name" value="LysM"/>
    <property type="match status" value="1"/>
</dbReference>
<dbReference type="PANTHER" id="PTHR33734:SF22">
    <property type="entry name" value="MEMBRANE-BOUND LYTIC MUREIN TRANSGLYCOSYLASE D"/>
    <property type="match status" value="1"/>
</dbReference>
<dbReference type="EMBL" id="JAOCLH010000025">
    <property type="protein sequence ID" value="MDH2173209.1"/>
    <property type="molecule type" value="Genomic_DNA"/>
</dbReference>
<reference evidence="3" key="2">
    <citation type="submission" date="2022-09" db="EMBL/GenBank/DDBJ databases">
        <title>Intensive care unit water sources are persistently colonized with multi-drug resistant bacteria and are the site of extensive horizontal gene transfer of antibiotic resistance genes.</title>
        <authorList>
            <person name="Diorio-Toth L."/>
        </authorList>
    </citation>
    <scope>NUCLEOTIDE SEQUENCE</scope>
    <source>
        <strain evidence="3">GD03649</strain>
    </source>
</reference>
<dbReference type="RefSeq" id="WP_058868671.1">
    <property type="nucleotide sequence ID" value="NZ_CP031011.1"/>
</dbReference>
<reference evidence="4 5" key="1">
    <citation type="submission" date="2018-10" db="EMBL/GenBank/DDBJ databases">
        <title>Transmission dynamics of multidrug resistant bacteria on intensive care unit surfaces.</title>
        <authorList>
            <person name="D'Souza A.W."/>
            <person name="Potter R.F."/>
            <person name="Wallace M."/>
            <person name="Shupe A."/>
            <person name="Patel S."/>
            <person name="Sun S."/>
            <person name="Gul D."/>
            <person name="Kwon J.H."/>
            <person name="Andleeb S."/>
            <person name="Burnham C.-A.D."/>
            <person name="Dantas G."/>
        </authorList>
    </citation>
    <scope>NUCLEOTIDE SEQUENCE [LARGE SCALE GENOMIC DNA]</scope>
    <source>
        <strain evidence="4 5">AJ_385</strain>
    </source>
</reference>
<proteinExistence type="predicted"/>
<dbReference type="AlphaFoldDB" id="A0A0W8H592"/>
<evidence type="ECO:0000313" key="4">
    <source>
        <dbReference type="EMBL" id="RSE22046.1"/>
    </source>
</evidence>
<dbReference type="SMART" id="SM00257">
    <property type="entry name" value="LysM"/>
    <property type="match status" value="1"/>
</dbReference>
<evidence type="ECO:0000313" key="3">
    <source>
        <dbReference type="EMBL" id="MDH2173209.1"/>
    </source>
</evidence>
<dbReference type="EMBL" id="RHXE01000025">
    <property type="protein sequence ID" value="RSE22046.1"/>
    <property type="molecule type" value="Genomic_DNA"/>
</dbReference>
<feature type="compositionally biased region" description="Polar residues" evidence="1">
    <location>
        <begin position="170"/>
        <end position="189"/>
    </location>
</feature>
<gene>
    <name evidence="4" type="ORF">EGT73_11260</name>
    <name evidence="3" type="ORF">N5J46_12420</name>
</gene>
<accession>A0A0W8H592</accession>
<name>A0A0W8H592_ACIJO</name>